<sequence length="926" mass="100034">MSLILPEWVAHYSDDSKKKRSTIFSVHVHPDSSRLATAGLDTKIRIWATEPILDPDTDALPNTNRLLSTLSRHTGSVLVVRWSHSGRYLASGSDDTVGLIWDHDPSGLSSGTFGSTEVNVEQWRPHRRLAGHESDVTDLAWAEDDEYIATVGLDSLVFVWSGTTFEKLRRIDGHQGFVKGVVWDPLGQYLATASDDKSVKVWRTSDWGVESSITEPFATSPSSTFFRRPSWSPDGSLLVTSNAMSQKVFVASVVKRVSWSSDIFFVGHENSVVVSAFSPRLFKGFDEGPQAMVLALGSLDQSVSVWVTGLEKPVLVARDVFERQVLDLSWSSDGYTLYACSSDGTVAVFSLTPDEISDALSNDTLLKAREVFGYKKPRSLLSATAATPVAGTIERPNVLQVRKAGSRAQAQAANAPAAVAGPPKASAVPQRLKQQITINKDGKRRIKPTLHGSQDVHMEQASLPSPAKQTSQHFRDVMGATTPPRAFSGADNSMDLSGGGGSTADFGSVMESTPVLKRKASLLSGDDIEPLSKMQRPKGKGEVGRTLGGDGPREAAGPAVALRKSIAASSYGVNGQMTHGPALPIPELLSVARREEADGIIEIRNFDDGRPAEIASIDTSAGGKDQEKVIWVDYSPSPALTATISTNFSAVGLEDGTINVYSSKGRKLTNLLLDAPVFRLDSSSSVLLAITTSGMMHRWDVKAGKELHRPVSVLGVLGDPSKLVSFSISSNGVPILVLNSEQAYTFDPAKLCFVCISSGFFADHSSAWEGRTRGRGNDLNGNNRDPIKTLEAEINNLVVSRSETGIEPCPAPPNSNDFTIAITLKHLETRLTAAVLLDSPSEYKIYLGQYARKLAEEGIRNQAEDLIKSLLGPVYHKPGQNDDWDPNLLGHEKRALLGTVLQIFAKGRLLTGLAQPYQEILSAMRN</sequence>
<name>A0ACD0NR06_9BASI</name>
<organism evidence="1 2">
    <name type="scientific">Violaceomyces palustris</name>
    <dbReference type="NCBI Taxonomy" id="1673888"/>
    <lineage>
        <taxon>Eukaryota</taxon>
        <taxon>Fungi</taxon>
        <taxon>Dikarya</taxon>
        <taxon>Basidiomycota</taxon>
        <taxon>Ustilaginomycotina</taxon>
        <taxon>Ustilaginomycetes</taxon>
        <taxon>Violaceomycetales</taxon>
        <taxon>Violaceomycetaceae</taxon>
        <taxon>Violaceomyces</taxon>
    </lineage>
</organism>
<dbReference type="Proteomes" id="UP000245626">
    <property type="component" value="Unassembled WGS sequence"/>
</dbReference>
<proteinExistence type="predicted"/>
<gene>
    <name evidence="1" type="ORF">IE53DRAFT_412455</name>
</gene>
<dbReference type="EMBL" id="KZ820238">
    <property type="protein sequence ID" value="PWN48263.1"/>
    <property type="molecule type" value="Genomic_DNA"/>
</dbReference>
<protein>
    <submittedName>
        <fullName evidence="1">WD40 repeat-like protein</fullName>
    </submittedName>
</protein>
<accession>A0ACD0NR06</accession>
<evidence type="ECO:0000313" key="1">
    <source>
        <dbReference type="EMBL" id="PWN48263.1"/>
    </source>
</evidence>
<keyword evidence="2" id="KW-1185">Reference proteome</keyword>
<evidence type="ECO:0000313" key="2">
    <source>
        <dbReference type="Proteomes" id="UP000245626"/>
    </source>
</evidence>
<reference evidence="1 2" key="1">
    <citation type="journal article" date="2018" name="Mol. Biol. Evol.">
        <title>Broad Genomic Sampling Reveals a Smut Pathogenic Ancestry of the Fungal Clade Ustilaginomycotina.</title>
        <authorList>
            <person name="Kijpornyongpan T."/>
            <person name="Mondo S.J."/>
            <person name="Barry K."/>
            <person name="Sandor L."/>
            <person name="Lee J."/>
            <person name="Lipzen A."/>
            <person name="Pangilinan J."/>
            <person name="LaButti K."/>
            <person name="Hainaut M."/>
            <person name="Henrissat B."/>
            <person name="Grigoriev I.V."/>
            <person name="Spatafora J.W."/>
            <person name="Aime M.C."/>
        </authorList>
    </citation>
    <scope>NUCLEOTIDE SEQUENCE [LARGE SCALE GENOMIC DNA]</scope>
    <source>
        <strain evidence="1 2">SA 807</strain>
    </source>
</reference>